<evidence type="ECO:0000313" key="2">
    <source>
        <dbReference type="Proteomes" id="UP000036464"/>
    </source>
</evidence>
<proteinExistence type="predicted"/>
<name>A0ABR5F8W0_9MYCO</name>
<dbReference type="EMBL" id="LDPO01000065">
    <property type="protein sequence ID" value="KLO25209.1"/>
    <property type="molecule type" value="Genomic_DNA"/>
</dbReference>
<organism evidence="1 2">
    <name type="scientific">Mycolicibacter heraklionensis</name>
    <dbReference type="NCBI Taxonomy" id="512402"/>
    <lineage>
        <taxon>Bacteria</taxon>
        <taxon>Bacillati</taxon>
        <taxon>Actinomycetota</taxon>
        <taxon>Actinomycetes</taxon>
        <taxon>Mycobacteriales</taxon>
        <taxon>Mycobacteriaceae</taxon>
        <taxon>Mycolicibacter</taxon>
    </lineage>
</organism>
<protein>
    <submittedName>
        <fullName evidence="1">Uncharacterized protein</fullName>
    </submittedName>
</protein>
<keyword evidence="2" id="KW-1185">Reference proteome</keyword>
<comment type="caution">
    <text evidence="1">The sequence shown here is derived from an EMBL/GenBank/DDBJ whole genome shotgun (WGS) entry which is preliminary data.</text>
</comment>
<gene>
    <name evidence="1" type="ORF">ABW16_23665</name>
</gene>
<feature type="non-terminal residue" evidence="1">
    <location>
        <position position="183"/>
    </location>
</feature>
<dbReference type="Proteomes" id="UP000036464">
    <property type="component" value="Unassembled WGS sequence"/>
</dbReference>
<evidence type="ECO:0000313" key="1">
    <source>
        <dbReference type="EMBL" id="KLO25209.1"/>
    </source>
</evidence>
<sequence length="183" mass="19457">GPARYLASSAEELSALLTPVLAARPPFTGGPAETTRHLLVIIDDPDFDLAASSLGAARAGVTIVQRGAAAPSREQYPDPERPILRISSGGSSLDRWQTGGWQRYVDEADQLGADEAAHLARRLSRWDSNPTHAGLRSAGTRGATFTTLLGIPDASRLDVPALWAPRNRDEELRVPIGVTATGE</sequence>
<reference evidence="1 2" key="1">
    <citation type="submission" date="2015-05" db="EMBL/GenBank/DDBJ databases">
        <title>Genome sequence of Mycobacterium heraklionense Davo strain.</title>
        <authorList>
            <person name="Greninger A.L."/>
            <person name="Cunningham G."/>
            <person name="Miller S."/>
        </authorList>
    </citation>
    <scope>NUCLEOTIDE SEQUENCE [LARGE SCALE GENOMIC DNA]</scope>
    <source>
        <strain evidence="1 2">Davo</strain>
    </source>
</reference>
<accession>A0ABR5F8W0</accession>
<feature type="non-terminal residue" evidence="1">
    <location>
        <position position="1"/>
    </location>
</feature>